<comment type="caution">
    <text evidence="1">The sequence shown here is derived from an EMBL/GenBank/DDBJ whole genome shotgun (WGS) entry which is preliminary data.</text>
</comment>
<accession>A0AAN9PT31</accession>
<keyword evidence="2" id="KW-1185">Reference proteome</keyword>
<dbReference type="Proteomes" id="UP001367508">
    <property type="component" value="Unassembled WGS sequence"/>
</dbReference>
<reference evidence="1 2" key="1">
    <citation type="submission" date="2024-01" db="EMBL/GenBank/DDBJ databases">
        <title>The genomes of 5 underutilized Papilionoideae crops provide insights into root nodulation and disease resistanc.</title>
        <authorList>
            <person name="Jiang F."/>
        </authorList>
    </citation>
    <scope>NUCLEOTIDE SEQUENCE [LARGE SCALE GENOMIC DNA]</scope>
    <source>
        <strain evidence="1">LVBAO_FW01</strain>
        <tissue evidence="1">Leaves</tissue>
    </source>
</reference>
<protein>
    <submittedName>
        <fullName evidence="1">Uncharacterized protein</fullName>
    </submittedName>
</protein>
<sequence length="99" mass="11016">MSSSSLHLQVLVNNPLHLYQPKCLLLTPLLKTKSAMRVACVNYYQKRQAYNLIYLKPHLSRISLMKIGVTIPYTPEIDADIALTSIATFDASSVPIGRG</sequence>
<organism evidence="1 2">
    <name type="scientific">Canavalia gladiata</name>
    <name type="common">Sword bean</name>
    <name type="synonym">Dolichos gladiatus</name>
    <dbReference type="NCBI Taxonomy" id="3824"/>
    <lineage>
        <taxon>Eukaryota</taxon>
        <taxon>Viridiplantae</taxon>
        <taxon>Streptophyta</taxon>
        <taxon>Embryophyta</taxon>
        <taxon>Tracheophyta</taxon>
        <taxon>Spermatophyta</taxon>
        <taxon>Magnoliopsida</taxon>
        <taxon>eudicotyledons</taxon>
        <taxon>Gunneridae</taxon>
        <taxon>Pentapetalae</taxon>
        <taxon>rosids</taxon>
        <taxon>fabids</taxon>
        <taxon>Fabales</taxon>
        <taxon>Fabaceae</taxon>
        <taxon>Papilionoideae</taxon>
        <taxon>50 kb inversion clade</taxon>
        <taxon>NPAAA clade</taxon>
        <taxon>indigoferoid/millettioid clade</taxon>
        <taxon>Phaseoleae</taxon>
        <taxon>Canavalia</taxon>
    </lineage>
</organism>
<dbReference type="AlphaFoldDB" id="A0AAN9PT31"/>
<gene>
    <name evidence="1" type="ORF">VNO77_42085</name>
</gene>
<evidence type="ECO:0000313" key="1">
    <source>
        <dbReference type="EMBL" id="KAK7308478.1"/>
    </source>
</evidence>
<name>A0AAN9PT31_CANGL</name>
<dbReference type="EMBL" id="JAYMYQ010000010">
    <property type="protein sequence ID" value="KAK7308478.1"/>
    <property type="molecule type" value="Genomic_DNA"/>
</dbReference>
<evidence type="ECO:0000313" key="2">
    <source>
        <dbReference type="Proteomes" id="UP001367508"/>
    </source>
</evidence>
<proteinExistence type="predicted"/>